<protein>
    <submittedName>
        <fullName evidence="1">Zn-dependent hydrolase beta-lactamase fold-like family protein</fullName>
    </submittedName>
</protein>
<organism evidence="1">
    <name type="scientific">uncultured marine thaumarchaeote SAT1000_10_C05</name>
    <dbReference type="NCBI Taxonomy" id="1456372"/>
    <lineage>
        <taxon>Archaea</taxon>
        <taxon>Nitrososphaerota</taxon>
        <taxon>environmental samples</taxon>
    </lineage>
</organism>
<dbReference type="AlphaFoldDB" id="A0A075I9B6"/>
<dbReference type="EMBL" id="KF901214">
    <property type="protein sequence ID" value="AIF22673.1"/>
    <property type="molecule type" value="Genomic_DNA"/>
</dbReference>
<sequence>MELKYLASASVIITHNNVNILCDPWLVDGEYYGSWNHYPKRNFIPEDFNFVDYIYISHIHPDHFSKKTLSKMDKNSYNHSQLL</sequence>
<dbReference type="InterPro" id="IPR036866">
    <property type="entry name" value="RibonucZ/Hydroxyglut_hydro"/>
</dbReference>
<proteinExistence type="predicted"/>
<dbReference type="SUPFAM" id="SSF56281">
    <property type="entry name" value="Metallo-hydrolase/oxidoreductase"/>
    <property type="match status" value="1"/>
</dbReference>
<name>A0A075I9B6_9ARCH</name>
<dbReference type="Gene3D" id="3.60.15.10">
    <property type="entry name" value="Ribonuclease Z/Hydroxyacylglutathione hydrolase-like"/>
    <property type="match status" value="1"/>
</dbReference>
<dbReference type="Pfam" id="PF13483">
    <property type="entry name" value="Lactamase_B_3"/>
    <property type="match status" value="1"/>
</dbReference>
<evidence type="ECO:0000313" key="1">
    <source>
        <dbReference type="EMBL" id="AIF22673.1"/>
    </source>
</evidence>
<reference evidence="1" key="1">
    <citation type="journal article" date="2014" name="Genome Biol. Evol.">
        <title>Pangenome evidence for extensive interdomain horizontal transfer affecting lineage core and shell genes in uncultured planktonic thaumarchaeota and euryarchaeota.</title>
        <authorList>
            <person name="Deschamps P."/>
            <person name="Zivanovic Y."/>
            <person name="Moreira D."/>
            <person name="Rodriguez-Valera F."/>
            <person name="Lopez-Garcia P."/>
        </authorList>
    </citation>
    <scope>NUCLEOTIDE SEQUENCE</scope>
</reference>
<keyword evidence="1" id="KW-0378">Hydrolase</keyword>
<dbReference type="GO" id="GO:0016787">
    <property type="term" value="F:hydrolase activity"/>
    <property type="evidence" value="ECO:0007669"/>
    <property type="project" value="UniProtKB-KW"/>
</dbReference>
<accession>A0A075I9B6</accession>